<sequence length="51" mass="5633">MVLKFPELAIVTDLVVLFATTFTSTSAIKRLSVIGSISRLCYDEGEKLLEL</sequence>
<organism evidence="1 2">
    <name type="scientific">Fontibacillus solani</name>
    <dbReference type="NCBI Taxonomy" id="1572857"/>
    <lineage>
        <taxon>Bacteria</taxon>
        <taxon>Bacillati</taxon>
        <taxon>Bacillota</taxon>
        <taxon>Bacilli</taxon>
        <taxon>Bacillales</taxon>
        <taxon>Paenibacillaceae</taxon>
        <taxon>Fontibacillus</taxon>
    </lineage>
</organism>
<dbReference type="Proteomes" id="UP000567067">
    <property type="component" value="Unassembled WGS sequence"/>
</dbReference>
<dbReference type="AlphaFoldDB" id="A0A7W3SR15"/>
<protein>
    <submittedName>
        <fullName evidence="1">Uncharacterized protein</fullName>
    </submittedName>
</protein>
<evidence type="ECO:0000313" key="1">
    <source>
        <dbReference type="EMBL" id="MBA9084657.1"/>
    </source>
</evidence>
<name>A0A7W3SR15_9BACL</name>
<keyword evidence="2" id="KW-1185">Reference proteome</keyword>
<evidence type="ECO:0000313" key="2">
    <source>
        <dbReference type="Proteomes" id="UP000567067"/>
    </source>
</evidence>
<proteinExistence type="predicted"/>
<dbReference type="RefSeq" id="WP_182534666.1">
    <property type="nucleotide sequence ID" value="NZ_JACJIP010000005.1"/>
</dbReference>
<gene>
    <name evidence="1" type="ORF">FHR92_001118</name>
</gene>
<dbReference type="EMBL" id="JACJIP010000005">
    <property type="protein sequence ID" value="MBA9084657.1"/>
    <property type="molecule type" value="Genomic_DNA"/>
</dbReference>
<accession>A0A7W3SR15</accession>
<comment type="caution">
    <text evidence="1">The sequence shown here is derived from an EMBL/GenBank/DDBJ whole genome shotgun (WGS) entry which is preliminary data.</text>
</comment>
<reference evidence="1 2" key="1">
    <citation type="submission" date="2020-08" db="EMBL/GenBank/DDBJ databases">
        <title>Genomic Encyclopedia of Type Strains, Phase III (KMG-III): the genomes of soil and plant-associated and newly described type strains.</title>
        <authorList>
            <person name="Whitman W."/>
        </authorList>
    </citation>
    <scope>NUCLEOTIDE SEQUENCE [LARGE SCALE GENOMIC DNA]</scope>
    <source>
        <strain evidence="1 2">CECT 8693</strain>
    </source>
</reference>